<comment type="similarity">
    <text evidence="1">Belongs to the 'phage' integrase family.</text>
</comment>
<name>A0A2Z4PQM1_9GAMM</name>
<proteinExistence type="inferred from homology"/>
<dbReference type="PROSITE" id="PS51900">
    <property type="entry name" value="CB"/>
    <property type="match status" value="1"/>
</dbReference>
<evidence type="ECO:0000256" key="4">
    <source>
        <dbReference type="ARBA" id="ARBA00023172"/>
    </source>
</evidence>
<evidence type="ECO:0000259" key="7">
    <source>
        <dbReference type="PROSITE" id="PS51900"/>
    </source>
</evidence>
<dbReference type="Proteomes" id="UP000249898">
    <property type="component" value="Chromosome"/>
</dbReference>
<dbReference type="InterPro" id="IPR044068">
    <property type="entry name" value="CB"/>
</dbReference>
<evidence type="ECO:0000313" key="8">
    <source>
        <dbReference type="EMBL" id="AWX99438.1"/>
    </source>
</evidence>
<gene>
    <name evidence="8" type="ORF">A8139_05075</name>
</gene>
<dbReference type="PANTHER" id="PTHR30349">
    <property type="entry name" value="PHAGE INTEGRASE-RELATED"/>
    <property type="match status" value="1"/>
</dbReference>
<dbReference type="GO" id="GO:0006310">
    <property type="term" value="P:DNA recombination"/>
    <property type="evidence" value="ECO:0007669"/>
    <property type="project" value="UniProtKB-KW"/>
</dbReference>
<evidence type="ECO:0000256" key="1">
    <source>
        <dbReference type="ARBA" id="ARBA00008857"/>
    </source>
</evidence>
<dbReference type="InterPro" id="IPR002104">
    <property type="entry name" value="Integrase_catalytic"/>
</dbReference>
<dbReference type="InterPro" id="IPR013762">
    <property type="entry name" value="Integrase-like_cat_sf"/>
</dbReference>
<dbReference type="CDD" id="cd00397">
    <property type="entry name" value="DNA_BRE_C"/>
    <property type="match status" value="1"/>
</dbReference>
<reference evidence="8 9" key="1">
    <citation type="submission" date="2016-06" db="EMBL/GenBank/DDBJ databases">
        <title>The sequenced genome of the ice-adhering bacterium Marinomonas primoryensis, from Antarctica.</title>
        <authorList>
            <person name="Graham L."/>
            <person name="Vance T.D.R."/>
            <person name="Davies P.L."/>
        </authorList>
    </citation>
    <scope>NUCLEOTIDE SEQUENCE [LARGE SCALE GENOMIC DNA]</scope>
    <source>
        <strain evidence="8 9">AceL</strain>
    </source>
</reference>
<evidence type="ECO:0000256" key="2">
    <source>
        <dbReference type="ARBA" id="ARBA00022908"/>
    </source>
</evidence>
<dbReference type="RefSeq" id="WP_112136190.1">
    <property type="nucleotide sequence ID" value="NZ_CP016181.1"/>
</dbReference>
<dbReference type="PROSITE" id="PS51898">
    <property type="entry name" value="TYR_RECOMBINASE"/>
    <property type="match status" value="1"/>
</dbReference>
<dbReference type="InterPro" id="IPR004107">
    <property type="entry name" value="Integrase_SAM-like_N"/>
</dbReference>
<accession>A0A2Z4PQM1</accession>
<dbReference type="AlphaFoldDB" id="A0A2Z4PQM1"/>
<dbReference type="GO" id="GO:0015074">
    <property type="term" value="P:DNA integration"/>
    <property type="evidence" value="ECO:0007669"/>
    <property type="project" value="UniProtKB-KW"/>
</dbReference>
<dbReference type="InterPro" id="IPR011010">
    <property type="entry name" value="DNA_brk_join_enz"/>
</dbReference>
<evidence type="ECO:0000259" key="6">
    <source>
        <dbReference type="PROSITE" id="PS51898"/>
    </source>
</evidence>
<dbReference type="PANTHER" id="PTHR30349:SF64">
    <property type="entry name" value="PROPHAGE INTEGRASE INTD-RELATED"/>
    <property type="match status" value="1"/>
</dbReference>
<keyword evidence="4" id="KW-0233">DNA recombination</keyword>
<dbReference type="EMBL" id="CP016181">
    <property type="protein sequence ID" value="AWX99438.1"/>
    <property type="molecule type" value="Genomic_DNA"/>
</dbReference>
<feature type="domain" description="Tyr recombinase" evidence="6">
    <location>
        <begin position="152"/>
        <end position="363"/>
    </location>
</feature>
<dbReference type="SUPFAM" id="SSF56349">
    <property type="entry name" value="DNA breaking-rejoining enzymes"/>
    <property type="match status" value="1"/>
</dbReference>
<evidence type="ECO:0000256" key="5">
    <source>
        <dbReference type="PROSITE-ProRule" id="PRU01248"/>
    </source>
</evidence>
<keyword evidence="3 5" id="KW-0238">DNA-binding</keyword>
<dbReference type="InterPro" id="IPR010998">
    <property type="entry name" value="Integrase_recombinase_N"/>
</dbReference>
<dbReference type="OrthoDB" id="9801717at2"/>
<dbReference type="Pfam" id="PF02899">
    <property type="entry name" value="Phage_int_SAM_1"/>
    <property type="match status" value="1"/>
</dbReference>
<dbReference type="Gene3D" id="1.10.443.10">
    <property type="entry name" value="Intergrase catalytic core"/>
    <property type="match status" value="1"/>
</dbReference>
<evidence type="ECO:0000256" key="3">
    <source>
        <dbReference type="ARBA" id="ARBA00023125"/>
    </source>
</evidence>
<dbReference type="GO" id="GO:0003677">
    <property type="term" value="F:DNA binding"/>
    <property type="evidence" value="ECO:0007669"/>
    <property type="project" value="UniProtKB-UniRule"/>
</dbReference>
<dbReference type="InterPro" id="IPR050090">
    <property type="entry name" value="Tyrosine_recombinase_XerCD"/>
</dbReference>
<evidence type="ECO:0000313" key="9">
    <source>
        <dbReference type="Proteomes" id="UP000249898"/>
    </source>
</evidence>
<dbReference type="Gene3D" id="1.10.150.130">
    <property type="match status" value="1"/>
</dbReference>
<protein>
    <recommendedName>
        <fullName evidence="10">Integrase</fullName>
    </recommendedName>
</protein>
<feature type="domain" description="Core-binding (CB)" evidence="7">
    <location>
        <begin position="30"/>
        <end position="120"/>
    </location>
</feature>
<organism evidence="8 9">
    <name type="scientific">Marinomonas primoryensis</name>
    <dbReference type="NCBI Taxonomy" id="178399"/>
    <lineage>
        <taxon>Bacteria</taxon>
        <taxon>Pseudomonadati</taxon>
        <taxon>Pseudomonadota</taxon>
        <taxon>Gammaproteobacteria</taxon>
        <taxon>Oceanospirillales</taxon>
        <taxon>Oceanospirillaceae</taxon>
        <taxon>Marinomonas</taxon>
    </lineage>
</organism>
<keyword evidence="2" id="KW-0229">DNA integration</keyword>
<evidence type="ECO:0008006" key="10">
    <source>
        <dbReference type="Google" id="ProtNLM"/>
    </source>
</evidence>
<sequence length="386" mass="45080">MLGLHFIKDVKIGGIEIDTYAVLRDGVYPILEPSVFLTYIAQKSFSRETVRAYGNDLLMFFRELSEVNGTNGILEHNFRDVTDNEMNAYLNAYLRMKYGLKLRSIKRHIATLRSFYDFAYFHGWIAERKNFSFIVRSDDVKTSELEGISKQLTLEYMTKDDLKTLLDSVRNNNFFNCKRDQLALMLGYYCNFRTHELVEKNNLRVSYLENLITLDERGIPSITKPMKVHGKGDKVRDIRVWPEIVQPLYEFLKMAKRVGAKHLMCRPDGTPLTTLGHGTNVFRNAVTGLRIKGDLSLEEAELWMQRHYHGLRKCYATNAVTFCYKEGKDKRHFVTNWMGHKHHETTEIYIYFEALLNQRTLAGNEIDMSKILKTYHSSDFTEQKSE</sequence>